<dbReference type="Proteomes" id="UP000629420">
    <property type="component" value="Chromosome"/>
</dbReference>
<evidence type="ECO:0000259" key="1">
    <source>
        <dbReference type="Pfam" id="PF00534"/>
    </source>
</evidence>
<dbReference type="InterPro" id="IPR001296">
    <property type="entry name" value="Glyco_trans_1"/>
</dbReference>
<protein>
    <submittedName>
        <fullName evidence="2">Glycosyltransferase family 4 protein</fullName>
    </submittedName>
</protein>
<evidence type="ECO:0000313" key="2">
    <source>
        <dbReference type="EMBL" id="QQX76773.1"/>
    </source>
</evidence>
<dbReference type="PANTHER" id="PTHR12526">
    <property type="entry name" value="GLYCOSYLTRANSFERASE"/>
    <property type="match status" value="1"/>
</dbReference>
<gene>
    <name evidence="2" type="ORF">JK629_00430</name>
</gene>
<dbReference type="Gene3D" id="3.40.50.2000">
    <property type="entry name" value="Glycogen Phosphorylase B"/>
    <property type="match status" value="2"/>
</dbReference>
<evidence type="ECO:0000313" key="3">
    <source>
        <dbReference type="Proteomes" id="UP000629420"/>
    </source>
</evidence>
<sequence length="380" mass="43340">MPENIPSHIKLLVVSDTGMFQKNGNTYAFGPVVKELGELNFFNNIIWIGFNKKQLAGNKSFLEITDERIHTIGLQNTGGKTVVSKFFIILNYPVYFLRIFREIFKSKYIHVRAPSNPAVAAMIVSYFFPKKQFWFKYAGDWQGNAPFFYNIQRKWLKNLGKNSKVTVNGAWINQPKNILSFENPCLDSLDRLKGKSFIDSKNIKDKIDYCFVGGLNENKGCMLLLEALKNMNLPANFGSLHIVGDGHLKQELELLAKKLSIEVLFYGSLPKQKVVSIYEKCHFLVLPSKSEGFPKVLGEAMNFGCIPIVSNISCINQYVQDEKNGILINAISISGIVNSINKSFEVTEDDFTNITKYNYKIAKRFTYQNYNNRVFSEIYS</sequence>
<reference evidence="2 3" key="1">
    <citation type="submission" date="2021-01" db="EMBL/GenBank/DDBJ databases">
        <title>Aequorivita sp. strain KX20305, a bacterium isolated from the sediment collected at a cold seep field in South China Sea.</title>
        <authorList>
            <person name="Zhang H."/>
            <person name="Li C."/>
        </authorList>
    </citation>
    <scope>NUCLEOTIDE SEQUENCE [LARGE SCALE GENOMIC DNA]</scope>
    <source>
        <strain evidence="2 3">KX20305</strain>
    </source>
</reference>
<organism evidence="2 3">
    <name type="scientific">Aequorivita iocasae</name>
    <dbReference type="NCBI Taxonomy" id="2803865"/>
    <lineage>
        <taxon>Bacteria</taxon>
        <taxon>Pseudomonadati</taxon>
        <taxon>Bacteroidota</taxon>
        <taxon>Flavobacteriia</taxon>
        <taxon>Flavobacteriales</taxon>
        <taxon>Flavobacteriaceae</taxon>
        <taxon>Aequorivita</taxon>
    </lineage>
</organism>
<accession>A0ABX7DRZ4</accession>
<feature type="domain" description="Glycosyl transferase family 1" evidence="1">
    <location>
        <begin position="201"/>
        <end position="345"/>
    </location>
</feature>
<dbReference type="Pfam" id="PF00534">
    <property type="entry name" value="Glycos_transf_1"/>
    <property type="match status" value="1"/>
</dbReference>
<dbReference type="RefSeq" id="WP_202336631.1">
    <property type="nucleotide sequence ID" value="NZ_CP068439.1"/>
</dbReference>
<proteinExistence type="predicted"/>
<dbReference type="EMBL" id="CP068439">
    <property type="protein sequence ID" value="QQX76773.1"/>
    <property type="molecule type" value="Genomic_DNA"/>
</dbReference>
<keyword evidence="3" id="KW-1185">Reference proteome</keyword>
<name>A0ABX7DRZ4_9FLAO</name>
<dbReference type="SUPFAM" id="SSF53756">
    <property type="entry name" value="UDP-Glycosyltransferase/glycogen phosphorylase"/>
    <property type="match status" value="1"/>
</dbReference>